<keyword evidence="5 6" id="KW-0472">Membrane</keyword>
<accession>A0ABV9JWJ4</accession>
<comment type="subcellular location">
    <subcellularLocation>
        <location evidence="1">Cell membrane</location>
        <topology evidence="1">Multi-pass membrane protein</topology>
    </subcellularLocation>
</comment>
<dbReference type="Pfam" id="PF07694">
    <property type="entry name" value="5TM-5TMR_LYT"/>
    <property type="match status" value="1"/>
</dbReference>
<dbReference type="Proteomes" id="UP001595988">
    <property type="component" value="Unassembled WGS sequence"/>
</dbReference>
<feature type="transmembrane region" description="Helical" evidence="6">
    <location>
        <begin position="112"/>
        <end position="130"/>
    </location>
</feature>
<keyword evidence="8" id="KW-0808">Transferase</keyword>
<name>A0ABV9JWJ4_9BACI</name>
<sequence>MANGDIMFFFLDDFFINLCVIITLTVLYVPLRSKLKIADRPFWQKGIIDGVLCGLNSVMLIIFSIEVAEGALVDLRFIPIMLIILLEGLFPAIIASIVVIAGRFIIGGMSDFSISAVFLMIALVIGFQLIHKLYQTKMEKKIYIKAVVMIFYSNIVFTITMMFHFQNDYLSLLSFLPIYCFVSFVGGLASLFYVRYLGKTEMLLAKYKEEVSTDFLTGLQNMRSFEKVWGQVVNKAVIKDEKLTILSLDIDQFKQINDTYGHPAGNQILTQFGDILSRNIRSFDMAFRNGGDEFSIVLPNCSIENALEVAERILEDVKAHSFQISQKESIYITVSIGAATYPDTCSNPRQIIHQADEALYKAKHLGKNQVYPAITSSPNKS</sequence>
<keyword evidence="2" id="KW-1003">Cell membrane</keyword>
<feature type="transmembrane region" description="Helical" evidence="6">
    <location>
        <begin position="169"/>
        <end position="194"/>
    </location>
</feature>
<dbReference type="GO" id="GO:0052621">
    <property type="term" value="F:diguanylate cyclase activity"/>
    <property type="evidence" value="ECO:0007669"/>
    <property type="project" value="UniProtKB-EC"/>
</dbReference>
<organism evidence="8 9">
    <name type="scientific">Oceanobacillus aidingensis</name>
    <dbReference type="NCBI Taxonomy" id="645964"/>
    <lineage>
        <taxon>Bacteria</taxon>
        <taxon>Bacillati</taxon>
        <taxon>Bacillota</taxon>
        <taxon>Bacilli</taxon>
        <taxon>Bacillales</taxon>
        <taxon>Bacillaceae</taxon>
        <taxon>Oceanobacillus</taxon>
    </lineage>
</organism>
<keyword evidence="8" id="KW-0548">Nucleotidyltransferase</keyword>
<evidence type="ECO:0000256" key="5">
    <source>
        <dbReference type="ARBA" id="ARBA00023136"/>
    </source>
</evidence>
<dbReference type="PANTHER" id="PTHR45138">
    <property type="entry name" value="REGULATORY COMPONENTS OF SENSORY TRANSDUCTION SYSTEM"/>
    <property type="match status" value="1"/>
</dbReference>
<protein>
    <submittedName>
        <fullName evidence="8">Diguanylate cyclase</fullName>
        <ecNumber evidence="8">2.7.7.65</ecNumber>
    </submittedName>
</protein>
<gene>
    <name evidence="8" type="ORF">ACFO3P_07990</name>
</gene>
<keyword evidence="3 6" id="KW-0812">Transmembrane</keyword>
<dbReference type="EMBL" id="JBHSFT010000011">
    <property type="protein sequence ID" value="MFC4662136.1"/>
    <property type="molecule type" value="Genomic_DNA"/>
</dbReference>
<feature type="transmembrane region" description="Helical" evidence="6">
    <location>
        <begin position="142"/>
        <end position="163"/>
    </location>
</feature>
<evidence type="ECO:0000313" key="8">
    <source>
        <dbReference type="EMBL" id="MFC4662136.1"/>
    </source>
</evidence>
<reference evidence="9" key="1">
    <citation type="journal article" date="2019" name="Int. J. Syst. Evol. Microbiol.">
        <title>The Global Catalogue of Microorganisms (GCM) 10K type strain sequencing project: providing services to taxonomists for standard genome sequencing and annotation.</title>
        <authorList>
            <consortium name="The Broad Institute Genomics Platform"/>
            <consortium name="The Broad Institute Genome Sequencing Center for Infectious Disease"/>
            <person name="Wu L."/>
            <person name="Ma J."/>
        </authorList>
    </citation>
    <scope>NUCLEOTIDE SEQUENCE [LARGE SCALE GENOMIC DNA]</scope>
    <source>
        <strain evidence="9">CCUG 37257</strain>
    </source>
</reference>
<evidence type="ECO:0000256" key="2">
    <source>
        <dbReference type="ARBA" id="ARBA00022475"/>
    </source>
</evidence>
<evidence type="ECO:0000259" key="7">
    <source>
        <dbReference type="PROSITE" id="PS50887"/>
    </source>
</evidence>
<dbReference type="InterPro" id="IPR029787">
    <property type="entry name" value="Nucleotide_cyclase"/>
</dbReference>
<dbReference type="PANTHER" id="PTHR45138:SF9">
    <property type="entry name" value="DIGUANYLATE CYCLASE DGCM-RELATED"/>
    <property type="match status" value="1"/>
</dbReference>
<evidence type="ECO:0000256" key="6">
    <source>
        <dbReference type="SAM" id="Phobius"/>
    </source>
</evidence>
<dbReference type="SUPFAM" id="SSF55073">
    <property type="entry name" value="Nucleotide cyclase"/>
    <property type="match status" value="1"/>
</dbReference>
<feature type="domain" description="GGDEF" evidence="7">
    <location>
        <begin position="241"/>
        <end position="375"/>
    </location>
</feature>
<evidence type="ECO:0000256" key="3">
    <source>
        <dbReference type="ARBA" id="ARBA00022692"/>
    </source>
</evidence>
<dbReference type="InterPro" id="IPR011620">
    <property type="entry name" value="Sig_transdc_His_kinase_LytS_TM"/>
</dbReference>
<feature type="transmembrane region" description="Helical" evidence="6">
    <location>
        <begin position="7"/>
        <end position="30"/>
    </location>
</feature>
<dbReference type="SMART" id="SM00267">
    <property type="entry name" value="GGDEF"/>
    <property type="match status" value="1"/>
</dbReference>
<dbReference type="EC" id="2.7.7.65" evidence="8"/>
<evidence type="ECO:0000256" key="1">
    <source>
        <dbReference type="ARBA" id="ARBA00004651"/>
    </source>
</evidence>
<keyword evidence="4 6" id="KW-1133">Transmembrane helix</keyword>
<feature type="transmembrane region" description="Helical" evidence="6">
    <location>
        <begin position="42"/>
        <end position="65"/>
    </location>
</feature>
<dbReference type="PROSITE" id="PS50887">
    <property type="entry name" value="GGDEF"/>
    <property type="match status" value="1"/>
</dbReference>
<evidence type="ECO:0000256" key="4">
    <source>
        <dbReference type="ARBA" id="ARBA00022989"/>
    </source>
</evidence>
<dbReference type="NCBIfam" id="TIGR00254">
    <property type="entry name" value="GGDEF"/>
    <property type="match status" value="1"/>
</dbReference>
<proteinExistence type="predicted"/>
<dbReference type="Gene3D" id="3.30.70.270">
    <property type="match status" value="1"/>
</dbReference>
<feature type="transmembrane region" description="Helical" evidence="6">
    <location>
        <begin position="77"/>
        <end position="106"/>
    </location>
</feature>
<dbReference type="Pfam" id="PF00990">
    <property type="entry name" value="GGDEF"/>
    <property type="match status" value="1"/>
</dbReference>
<keyword evidence="9" id="KW-1185">Reference proteome</keyword>
<dbReference type="InterPro" id="IPR050469">
    <property type="entry name" value="Diguanylate_Cyclase"/>
</dbReference>
<dbReference type="InterPro" id="IPR043128">
    <property type="entry name" value="Rev_trsase/Diguanyl_cyclase"/>
</dbReference>
<dbReference type="RefSeq" id="WP_052484905.1">
    <property type="nucleotide sequence ID" value="NZ_JBHSFT010000011.1"/>
</dbReference>
<dbReference type="InterPro" id="IPR000160">
    <property type="entry name" value="GGDEF_dom"/>
</dbReference>
<evidence type="ECO:0000313" key="9">
    <source>
        <dbReference type="Proteomes" id="UP001595988"/>
    </source>
</evidence>
<comment type="caution">
    <text evidence="8">The sequence shown here is derived from an EMBL/GenBank/DDBJ whole genome shotgun (WGS) entry which is preliminary data.</text>
</comment>
<dbReference type="CDD" id="cd01949">
    <property type="entry name" value="GGDEF"/>
    <property type="match status" value="1"/>
</dbReference>